<proteinExistence type="predicted"/>
<accession>A0AA41ZE18</accession>
<dbReference type="PANTHER" id="PTHR35010">
    <property type="entry name" value="BLL4672 PROTEIN-RELATED"/>
    <property type="match status" value="1"/>
</dbReference>
<dbReference type="RefSeq" id="WP_265268688.1">
    <property type="nucleotide sequence ID" value="NZ_JANFAU010000004.1"/>
</dbReference>
<dbReference type="Gene3D" id="3.30.450.180">
    <property type="match status" value="1"/>
</dbReference>
<evidence type="ECO:0000259" key="1">
    <source>
        <dbReference type="PROSITE" id="PS50943"/>
    </source>
</evidence>
<dbReference type="Proteomes" id="UP001165565">
    <property type="component" value="Unassembled WGS sequence"/>
</dbReference>
<dbReference type="PANTHER" id="PTHR35010:SF4">
    <property type="entry name" value="BLL5781 PROTEIN"/>
    <property type="match status" value="1"/>
</dbReference>
<comment type="caution">
    <text evidence="2">The sequence shown here is derived from an EMBL/GenBank/DDBJ whole genome shotgun (WGS) entry which is preliminary data.</text>
</comment>
<feature type="domain" description="HTH cro/C1-type" evidence="1">
    <location>
        <begin position="12"/>
        <end position="66"/>
    </location>
</feature>
<dbReference type="EMBL" id="JANFAV010000004">
    <property type="protein sequence ID" value="MCW6534896.1"/>
    <property type="molecule type" value="Genomic_DNA"/>
</dbReference>
<dbReference type="InterPro" id="IPR010982">
    <property type="entry name" value="Lambda_DNA-bd_dom_sf"/>
</dbReference>
<dbReference type="Pfam" id="PF13560">
    <property type="entry name" value="HTH_31"/>
    <property type="match status" value="1"/>
</dbReference>
<dbReference type="GO" id="GO:0003677">
    <property type="term" value="F:DNA binding"/>
    <property type="evidence" value="ECO:0007669"/>
    <property type="project" value="InterPro"/>
</dbReference>
<dbReference type="CDD" id="cd00093">
    <property type="entry name" value="HTH_XRE"/>
    <property type="match status" value="1"/>
</dbReference>
<dbReference type="AlphaFoldDB" id="A0AA41ZE18"/>
<reference evidence="2" key="1">
    <citation type="submission" date="2022-06" db="EMBL/GenBank/DDBJ databases">
        <title>Sphingomonas sp. nov. isolated from rhizosphere soil of tomato.</title>
        <authorList>
            <person name="Dong H."/>
            <person name="Gao R."/>
        </authorList>
    </citation>
    <scope>NUCLEOTIDE SEQUENCE</scope>
    <source>
        <strain evidence="2">MMSM24</strain>
    </source>
</reference>
<dbReference type="InterPro" id="IPR001387">
    <property type="entry name" value="Cro/C1-type_HTH"/>
</dbReference>
<evidence type="ECO:0000313" key="3">
    <source>
        <dbReference type="Proteomes" id="UP001165565"/>
    </source>
</evidence>
<dbReference type="Pfam" id="PF17765">
    <property type="entry name" value="MLTR_LBD"/>
    <property type="match status" value="1"/>
</dbReference>
<gene>
    <name evidence="2" type="ORF">NEE01_08875</name>
</gene>
<keyword evidence="3" id="KW-1185">Reference proteome</keyword>
<dbReference type="SUPFAM" id="SSF47413">
    <property type="entry name" value="lambda repressor-like DNA-binding domains"/>
    <property type="match status" value="1"/>
</dbReference>
<dbReference type="Gene3D" id="1.10.260.40">
    <property type="entry name" value="lambda repressor-like DNA-binding domains"/>
    <property type="match status" value="1"/>
</dbReference>
<protein>
    <submittedName>
        <fullName evidence="2">Helix-turn-helix transcriptional regulator</fullName>
    </submittedName>
</protein>
<dbReference type="InterPro" id="IPR041413">
    <property type="entry name" value="MLTR_LBD"/>
</dbReference>
<evidence type="ECO:0000313" key="2">
    <source>
        <dbReference type="EMBL" id="MCW6534896.1"/>
    </source>
</evidence>
<dbReference type="PROSITE" id="PS50943">
    <property type="entry name" value="HTH_CROC1"/>
    <property type="match status" value="1"/>
</dbReference>
<dbReference type="SMART" id="SM00530">
    <property type="entry name" value="HTH_XRE"/>
    <property type="match status" value="1"/>
</dbReference>
<sequence length="260" mass="28233">MATQTNGVGDLLRDWRARRRLSQLDLAGEADVSTRHLSFVESGRAAPSRDLLLRLAEPLALPLRERNRLLLAAGFAPLHPERSIDEPDMAAAKEVIGAVLRGHGPFPALAVDRHWNLVAANDAAGALLAGVDPALLAPPTNVLRASLHPDGLAPRIVNLAEWRHHLLARLRDDAERSGDPILFALHQELRALPAPASERPHGPTARIAVPLVIRDPASDMPLSFLSTTTVFGTAVDVTLAELTLECFYPANEETRRALQR</sequence>
<name>A0AA41ZE18_9SPHN</name>
<organism evidence="2 3">
    <name type="scientific">Sphingomonas lycopersici</name>
    <dbReference type="NCBI Taxonomy" id="2951807"/>
    <lineage>
        <taxon>Bacteria</taxon>
        <taxon>Pseudomonadati</taxon>
        <taxon>Pseudomonadota</taxon>
        <taxon>Alphaproteobacteria</taxon>
        <taxon>Sphingomonadales</taxon>
        <taxon>Sphingomonadaceae</taxon>
        <taxon>Sphingomonas</taxon>
    </lineage>
</organism>